<gene>
    <name evidence="1" type="ORF">SAMN02745195_02129</name>
</gene>
<dbReference type="RefSeq" id="WP_072969354.1">
    <property type="nucleotide sequence ID" value="NZ_FQUR01000018.1"/>
</dbReference>
<protein>
    <submittedName>
        <fullName evidence="1">Uncharacterized protein</fullName>
    </submittedName>
</protein>
<organism evidence="1 2">
    <name type="scientific">Thermoanaerobacter uzonensis DSM 18761</name>
    <dbReference type="NCBI Taxonomy" id="1123369"/>
    <lineage>
        <taxon>Bacteria</taxon>
        <taxon>Bacillati</taxon>
        <taxon>Bacillota</taxon>
        <taxon>Clostridia</taxon>
        <taxon>Thermoanaerobacterales</taxon>
        <taxon>Thermoanaerobacteraceae</taxon>
        <taxon>Thermoanaerobacter</taxon>
    </lineage>
</organism>
<dbReference type="AlphaFoldDB" id="A0A1M4ZX55"/>
<evidence type="ECO:0000313" key="1">
    <source>
        <dbReference type="EMBL" id="SHF22216.1"/>
    </source>
</evidence>
<reference evidence="2" key="1">
    <citation type="submission" date="2016-11" db="EMBL/GenBank/DDBJ databases">
        <authorList>
            <person name="Varghese N."/>
            <person name="Submissions S."/>
        </authorList>
    </citation>
    <scope>NUCLEOTIDE SEQUENCE [LARGE SCALE GENOMIC DNA]</scope>
    <source>
        <strain evidence="2">DSM 18761</strain>
    </source>
</reference>
<sequence>MVTEHDFEQLFKELKIYETLWSKDVEKGFLKMYLKEYGIDSLFYKVEENDNIRYYTYYPSSISRNLKKKDTIQSRNALIGEFTEKFVKYLFSRTEIVSEKKLYVVNDVICPELGLTASSPADIVISSKNERVLNKDDIYLIGEIKMSLVWNWSFNPDYNSLTEEGDFTSHTGQPSLLRSDSVLKAIGKAVNIRLYNFEEVIPIVIICNTPLHSSYLEKIDNLFSKYFIHGILSLNPYLKNVHGNYIHNTESGSVVTIENLSHLNDKMFDLIKEKESKKKIIIKAIDGNFREELQREIRYIKNADEAIDIVLKRLGI</sequence>
<dbReference type="Proteomes" id="UP000184127">
    <property type="component" value="Unassembled WGS sequence"/>
</dbReference>
<keyword evidence="2" id="KW-1185">Reference proteome</keyword>
<accession>A0A1M4ZX55</accession>
<dbReference type="EMBL" id="FQUR01000018">
    <property type="protein sequence ID" value="SHF22216.1"/>
    <property type="molecule type" value="Genomic_DNA"/>
</dbReference>
<name>A0A1M4ZX55_9THEO</name>
<proteinExistence type="predicted"/>
<evidence type="ECO:0000313" key="2">
    <source>
        <dbReference type="Proteomes" id="UP000184127"/>
    </source>
</evidence>